<gene>
    <name evidence="2" type="ORF">B0H17DRAFT_506734</name>
</gene>
<protein>
    <submittedName>
        <fullName evidence="2">Uncharacterized protein</fullName>
    </submittedName>
</protein>
<feature type="transmembrane region" description="Helical" evidence="1">
    <location>
        <begin position="263"/>
        <end position="284"/>
    </location>
</feature>
<evidence type="ECO:0000256" key="1">
    <source>
        <dbReference type="SAM" id="Phobius"/>
    </source>
</evidence>
<keyword evidence="1" id="KW-1133">Transmembrane helix</keyword>
<feature type="transmembrane region" description="Helical" evidence="1">
    <location>
        <begin position="120"/>
        <end position="140"/>
    </location>
</feature>
<dbReference type="Proteomes" id="UP001221757">
    <property type="component" value="Unassembled WGS sequence"/>
</dbReference>
<reference evidence="2" key="1">
    <citation type="submission" date="2023-03" db="EMBL/GenBank/DDBJ databases">
        <title>Massive genome expansion in bonnet fungi (Mycena s.s.) driven by repeated elements and novel gene families across ecological guilds.</title>
        <authorList>
            <consortium name="Lawrence Berkeley National Laboratory"/>
            <person name="Harder C.B."/>
            <person name="Miyauchi S."/>
            <person name="Viragh M."/>
            <person name="Kuo A."/>
            <person name="Thoen E."/>
            <person name="Andreopoulos B."/>
            <person name="Lu D."/>
            <person name="Skrede I."/>
            <person name="Drula E."/>
            <person name="Henrissat B."/>
            <person name="Morin E."/>
            <person name="Kohler A."/>
            <person name="Barry K."/>
            <person name="LaButti K."/>
            <person name="Morin E."/>
            <person name="Salamov A."/>
            <person name="Lipzen A."/>
            <person name="Mereny Z."/>
            <person name="Hegedus B."/>
            <person name="Baldrian P."/>
            <person name="Stursova M."/>
            <person name="Weitz H."/>
            <person name="Taylor A."/>
            <person name="Grigoriev I.V."/>
            <person name="Nagy L.G."/>
            <person name="Martin F."/>
            <person name="Kauserud H."/>
        </authorList>
    </citation>
    <scope>NUCLEOTIDE SEQUENCE</scope>
    <source>
        <strain evidence="2">CBHHK067</strain>
    </source>
</reference>
<keyword evidence="1" id="KW-0472">Membrane</keyword>
<proteinExistence type="predicted"/>
<keyword evidence="1" id="KW-0812">Transmembrane</keyword>
<evidence type="ECO:0000313" key="3">
    <source>
        <dbReference type="Proteomes" id="UP001221757"/>
    </source>
</evidence>
<accession>A0AAD7DLW2</accession>
<name>A0AAD7DLW2_MYCRO</name>
<organism evidence="2 3">
    <name type="scientific">Mycena rosella</name>
    <name type="common">Pink bonnet</name>
    <name type="synonym">Agaricus rosellus</name>
    <dbReference type="NCBI Taxonomy" id="1033263"/>
    <lineage>
        <taxon>Eukaryota</taxon>
        <taxon>Fungi</taxon>
        <taxon>Dikarya</taxon>
        <taxon>Basidiomycota</taxon>
        <taxon>Agaricomycotina</taxon>
        <taxon>Agaricomycetes</taxon>
        <taxon>Agaricomycetidae</taxon>
        <taxon>Agaricales</taxon>
        <taxon>Marasmiineae</taxon>
        <taxon>Mycenaceae</taxon>
        <taxon>Mycena</taxon>
    </lineage>
</organism>
<comment type="caution">
    <text evidence="2">The sequence shown here is derived from an EMBL/GenBank/DDBJ whole genome shotgun (WGS) entry which is preliminary data.</text>
</comment>
<evidence type="ECO:0000313" key="2">
    <source>
        <dbReference type="EMBL" id="KAJ7693235.1"/>
    </source>
</evidence>
<feature type="transmembrane region" description="Helical" evidence="1">
    <location>
        <begin position="61"/>
        <end position="83"/>
    </location>
</feature>
<keyword evidence="3" id="KW-1185">Reference proteome</keyword>
<sequence>MHSRLLGRIGTSVLVLPYACPLCIHHFPKSSENSSTQSRSRSTKAELEVEVENNVPLWRTIVFVFIGLLECLAWLGYGSFLLITGHPRWDGIQRFLVASTWLYTTARPVARPTATPPFDLLAIYLAHIGGGILQLGGYLFQHNASGAPLPGTWVLVGLSVNLAASVGLVVVIMGMPLALPSHLVKKEDIGLSVSPEDYTSLWGWVSFAWVYSLVKRGRNTTLNEKDVWNLSPNMQSRPIFIKFSSLPQKSLLASLWAANSFDILMDFLLTLCSIMFNYAAPFFLKRILDEVDTSHESERTRARPTFTLF</sequence>
<feature type="transmembrane region" description="Helical" evidence="1">
    <location>
        <begin position="152"/>
        <end position="178"/>
    </location>
</feature>
<dbReference type="AlphaFoldDB" id="A0AAD7DLW2"/>
<dbReference type="EMBL" id="JARKIE010000047">
    <property type="protein sequence ID" value="KAJ7693235.1"/>
    <property type="molecule type" value="Genomic_DNA"/>
</dbReference>